<name>A0AAE0BGH4_9CHLO</name>
<dbReference type="Proteomes" id="UP001190700">
    <property type="component" value="Unassembled WGS sequence"/>
</dbReference>
<dbReference type="AlphaFoldDB" id="A0AAE0BGH4"/>
<accession>A0AAE0BGH4</accession>
<protein>
    <submittedName>
        <fullName evidence="1">Uncharacterized protein</fullName>
    </submittedName>
</protein>
<comment type="caution">
    <text evidence="1">The sequence shown here is derived from an EMBL/GenBank/DDBJ whole genome shotgun (WGS) entry which is preliminary data.</text>
</comment>
<gene>
    <name evidence="1" type="ORF">CYMTET_53829</name>
</gene>
<sequence length="243" mass="26290">MTRVSSVTLNIHHLRHVGNKMAVTRERRSAVKSSFCQALPRRSHQLVVISQASSEPPATSPAFQSFPPGCAAAQKAAEVLSRDGFVVIEDAVSAEQLARLQGGVELVRLQEASGELIKLILEADPNFAGNRNIGRGGRRYSIGSIKQFPGEAWVDLVDYLVPTVVPLLDTLWVCLCSVHWALEMLFTLKAFASGSAATLQSVHWALDMLFTLKAFASGSAATLQSVHWALDMLFTLKAFASGS</sequence>
<organism evidence="1 2">
    <name type="scientific">Cymbomonas tetramitiformis</name>
    <dbReference type="NCBI Taxonomy" id="36881"/>
    <lineage>
        <taxon>Eukaryota</taxon>
        <taxon>Viridiplantae</taxon>
        <taxon>Chlorophyta</taxon>
        <taxon>Pyramimonadophyceae</taxon>
        <taxon>Pyramimonadales</taxon>
        <taxon>Pyramimonadaceae</taxon>
        <taxon>Cymbomonas</taxon>
    </lineage>
</organism>
<proteinExistence type="predicted"/>
<dbReference type="EMBL" id="LGRX02035177">
    <property type="protein sequence ID" value="KAK3236012.1"/>
    <property type="molecule type" value="Genomic_DNA"/>
</dbReference>
<evidence type="ECO:0000313" key="2">
    <source>
        <dbReference type="Proteomes" id="UP001190700"/>
    </source>
</evidence>
<evidence type="ECO:0000313" key="1">
    <source>
        <dbReference type="EMBL" id="KAK3236012.1"/>
    </source>
</evidence>
<feature type="non-terminal residue" evidence="1">
    <location>
        <position position="243"/>
    </location>
</feature>
<reference evidence="1 2" key="1">
    <citation type="journal article" date="2015" name="Genome Biol. Evol.">
        <title>Comparative Genomics of a Bacterivorous Green Alga Reveals Evolutionary Causalities and Consequences of Phago-Mixotrophic Mode of Nutrition.</title>
        <authorList>
            <person name="Burns J.A."/>
            <person name="Paasch A."/>
            <person name="Narechania A."/>
            <person name="Kim E."/>
        </authorList>
    </citation>
    <scope>NUCLEOTIDE SEQUENCE [LARGE SCALE GENOMIC DNA]</scope>
    <source>
        <strain evidence="1 2">PLY_AMNH</strain>
    </source>
</reference>
<keyword evidence="2" id="KW-1185">Reference proteome</keyword>